<dbReference type="Gene3D" id="3.40.50.1220">
    <property type="entry name" value="TPP-binding domain"/>
    <property type="match status" value="1"/>
</dbReference>
<comment type="caution">
    <text evidence="7">The sequence shown here is derived from an EMBL/GenBank/DDBJ whole genome shotgun (WGS) entry which is preliminary data.</text>
</comment>
<dbReference type="PANTHER" id="PTHR18968">
    <property type="entry name" value="THIAMINE PYROPHOSPHATE ENZYMES"/>
    <property type="match status" value="1"/>
</dbReference>
<dbReference type="Pfam" id="PF02776">
    <property type="entry name" value="TPP_enzyme_N"/>
    <property type="match status" value="1"/>
</dbReference>
<dbReference type="InterPro" id="IPR012001">
    <property type="entry name" value="Thiamin_PyroP_enz_TPP-bd_dom"/>
</dbReference>
<dbReference type="OrthoDB" id="3203527at2"/>
<dbReference type="InterPro" id="IPR029035">
    <property type="entry name" value="DHS-like_NAD/FAD-binding_dom"/>
</dbReference>
<dbReference type="AlphaFoldDB" id="A0A7J5BZJ9"/>
<dbReference type="Pfam" id="PF02775">
    <property type="entry name" value="TPP_enzyme_C"/>
    <property type="match status" value="1"/>
</dbReference>
<keyword evidence="2 3" id="KW-0786">Thiamine pyrophosphate</keyword>
<dbReference type="GO" id="GO:0005948">
    <property type="term" value="C:acetolactate synthase complex"/>
    <property type="evidence" value="ECO:0007669"/>
    <property type="project" value="TreeGrafter"/>
</dbReference>
<evidence type="ECO:0000259" key="4">
    <source>
        <dbReference type="Pfam" id="PF00205"/>
    </source>
</evidence>
<evidence type="ECO:0000256" key="1">
    <source>
        <dbReference type="ARBA" id="ARBA00007812"/>
    </source>
</evidence>
<dbReference type="EMBL" id="WBJZ01000005">
    <property type="protein sequence ID" value="KAB1659575.1"/>
    <property type="molecule type" value="Genomic_DNA"/>
</dbReference>
<protein>
    <submittedName>
        <fullName evidence="7">Thiamine pyrophosphate-binding protein</fullName>
    </submittedName>
</protein>
<feature type="domain" description="Thiamine pyrophosphate enzyme TPP-binding" evidence="5">
    <location>
        <begin position="385"/>
        <end position="517"/>
    </location>
</feature>
<dbReference type="GO" id="GO:0000287">
    <property type="term" value="F:magnesium ion binding"/>
    <property type="evidence" value="ECO:0007669"/>
    <property type="project" value="InterPro"/>
</dbReference>
<keyword evidence="8" id="KW-1185">Reference proteome</keyword>
<dbReference type="SUPFAM" id="SSF52467">
    <property type="entry name" value="DHS-like NAD/FAD-binding domain"/>
    <property type="match status" value="1"/>
</dbReference>
<dbReference type="InterPro" id="IPR012000">
    <property type="entry name" value="Thiamin_PyroP_enz_cen_dom"/>
</dbReference>
<dbReference type="Gene3D" id="3.40.50.970">
    <property type="match status" value="2"/>
</dbReference>
<evidence type="ECO:0000256" key="2">
    <source>
        <dbReference type="ARBA" id="ARBA00023052"/>
    </source>
</evidence>
<evidence type="ECO:0000313" key="7">
    <source>
        <dbReference type="EMBL" id="KAB1659575.1"/>
    </source>
</evidence>
<name>A0A7J5BZJ9_9MICO</name>
<dbReference type="CDD" id="cd07035">
    <property type="entry name" value="TPP_PYR_POX_like"/>
    <property type="match status" value="1"/>
</dbReference>
<dbReference type="GO" id="GO:0030976">
    <property type="term" value="F:thiamine pyrophosphate binding"/>
    <property type="evidence" value="ECO:0007669"/>
    <property type="project" value="InterPro"/>
</dbReference>
<dbReference type="CDD" id="cd00568">
    <property type="entry name" value="TPP_enzymes"/>
    <property type="match status" value="1"/>
</dbReference>
<dbReference type="InterPro" id="IPR045229">
    <property type="entry name" value="TPP_enz"/>
</dbReference>
<gene>
    <name evidence="7" type="ORF">F8O01_04725</name>
</gene>
<evidence type="ECO:0000259" key="5">
    <source>
        <dbReference type="Pfam" id="PF02775"/>
    </source>
</evidence>
<sequence>MPSIADRLATTIAAHTSDVFGLMGNGNAYLIDAFRRLTDVRFTAVRHETATVASADAYHRVSRRLAVATTTYGAGFTNALTSLTEAAMARTPVLVVVGDAPTSGARPWDVEQSALGTTVGVRSVVVTAAAPGRAALDAIRYALEHRTPVLLELPYDLPALDAPDEDLDLTERPARAPVAIDVERTDDAARALLSARRPLVLAGRGARGAAAELVALADRLGAASVSTAPARGTFGNRALDLGVCGGFASERTLARTRAADVVLVVGAGLNQFTTAFGTAFAPDARVIRIDDDAPAPNPIVTDEITGDARLAVERILAVIGDAGVGQAHVAADGAVPAAAVDDTAPGTRLDREQGEERAADGRLDPRSLSIALDALLPTDRLVVSDGGHFIGWANMYFRLPSPDSITLVGTAFQSIGLGFASAPGAAAAAPERTLVVVTGDGGGLMALADLDSVVRSARSAVVVVFNDAAYTAEVTQYGTLGLDEGPMRIDEVDFAAIGRGVGAEGAVVRSLDDLDALRAWQDAGARGTFVLDCRVSGAVIAPYQREIMERLHAAARRID</sequence>
<dbReference type="Pfam" id="PF00205">
    <property type="entry name" value="TPP_enzyme_M"/>
    <property type="match status" value="1"/>
</dbReference>
<comment type="similarity">
    <text evidence="1 3">Belongs to the TPP enzyme family.</text>
</comment>
<dbReference type="GO" id="GO:0003984">
    <property type="term" value="F:acetolactate synthase activity"/>
    <property type="evidence" value="ECO:0007669"/>
    <property type="project" value="TreeGrafter"/>
</dbReference>
<feature type="domain" description="Thiamine pyrophosphate enzyme central" evidence="4">
    <location>
        <begin position="186"/>
        <end position="313"/>
    </location>
</feature>
<proteinExistence type="inferred from homology"/>
<dbReference type="GO" id="GO:0050660">
    <property type="term" value="F:flavin adenine dinucleotide binding"/>
    <property type="evidence" value="ECO:0007669"/>
    <property type="project" value="TreeGrafter"/>
</dbReference>
<evidence type="ECO:0000259" key="6">
    <source>
        <dbReference type="Pfam" id="PF02776"/>
    </source>
</evidence>
<accession>A0A7J5BZJ9</accession>
<dbReference type="PANTHER" id="PTHR18968:SF13">
    <property type="entry name" value="ACETOLACTATE SYNTHASE CATALYTIC SUBUNIT, MITOCHONDRIAL"/>
    <property type="match status" value="1"/>
</dbReference>
<dbReference type="InterPro" id="IPR029061">
    <property type="entry name" value="THDP-binding"/>
</dbReference>
<dbReference type="SUPFAM" id="SSF52518">
    <property type="entry name" value="Thiamin diphosphate-binding fold (THDP-binding)"/>
    <property type="match status" value="2"/>
</dbReference>
<evidence type="ECO:0000256" key="3">
    <source>
        <dbReference type="RuleBase" id="RU362132"/>
    </source>
</evidence>
<dbReference type="RefSeq" id="WP_158039741.1">
    <property type="nucleotide sequence ID" value="NZ_JACCFV010000001.1"/>
</dbReference>
<dbReference type="GO" id="GO:0009099">
    <property type="term" value="P:L-valine biosynthetic process"/>
    <property type="evidence" value="ECO:0007669"/>
    <property type="project" value="TreeGrafter"/>
</dbReference>
<reference evidence="7 8" key="1">
    <citation type="submission" date="2019-09" db="EMBL/GenBank/DDBJ databases">
        <title>Phylogeny of genus Pseudoclavibacter and closely related genus.</title>
        <authorList>
            <person name="Li Y."/>
        </authorList>
    </citation>
    <scope>NUCLEOTIDE SEQUENCE [LARGE SCALE GENOMIC DNA]</scope>
    <source>
        <strain evidence="7 8">DSM 23821</strain>
    </source>
</reference>
<dbReference type="GO" id="GO:0009097">
    <property type="term" value="P:isoleucine biosynthetic process"/>
    <property type="evidence" value="ECO:0007669"/>
    <property type="project" value="TreeGrafter"/>
</dbReference>
<dbReference type="InterPro" id="IPR011766">
    <property type="entry name" value="TPP_enzyme_TPP-bd"/>
</dbReference>
<evidence type="ECO:0000313" key="8">
    <source>
        <dbReference type="Proteomes" id="UP000467240"/>
    </source>
</evidence>
<dbReference type="Proteomes" id="UP000467240">
    <property type="component" value="Unassembled WGS sequence"/>
</dbReference>
<feature type="domain" description="Thiamine pyrophosphate enzyme N-terminal TPP-binding" evidence="6">
    <location>
        <begin position="5"/>
        <end position="106"/>
    </location>
</feature>
<organism evidence="7 8">
    <name type="scientific">Pseudoclavibacter chungangensis</name>
    <dbReference type="NCBI Taxonomy" id="587635"/>
    <lineage>
        <taxon>Bacteria</taxon>
        <taxon>Bacillati</taxon>
        <taxon>Actinomycetota</taxon>
        <taxon>Actinomycetes</taxon>
        <taxon>Micrococcales</taxon>
        <taxon>Microbacteriaceae</taxon>
        <taxon>Pseudoclavibacter</taxon>
    </lineage>
</organism>